<dbReference type="AlphaFoldDB" id="A0A6J4QLQ1"/>
<evidence type="ECO:0000259" key="1">
    <source>
        <dbReference type="Pfam" id="PF00144"/>
    </source>
</evidence>
<proteinExistence type="predicted"/>
<dbReference type="SUPFAM" id="SSF56601">
    <property type="entry name" value="beta-lactamase/transpeptidase-like"/>
    <property type="match status" value="1"/>
</dbReference>
<dbReference type="EMBL" id="CADCUT010000236">
    <property type="protein sequence ID" value="CAA9440766.1"/>
    <property type="molecule type" value="Genomic_DNA"/>
</dbReference>
<feature type="domain" description="Beta-lactamase-related" evidence="1">
    <location>
        <begin position="8"/>
        <end position="324"/>
    </location>
</feature>
<dbReference type="InterPro" id="IPR001466">
    <property type="entry name" value="Beta-lactam-related"/>
</dbReference>
<dbReference type="Gene3D" id="3.40.710.10">
    <property type="entry name" value="DD-peptidase/beta-lactamase superfamily"/>
    <property type="match status" value="1"/>
</dbReference>
<dbReference type="InterPro" id="IPR050789">
    <property type="entry name" value="Diverse_Enzym_Activities"/>
</dbReference>
<evidence type="ECO:0000313" key="2">
    <source>
        <dbReference type="EMBL" id="CAA9440766.1"/>
    </source>
</evidence>
<dbReference type="Pfam" id="PF00144">
    <property type="entry name" value="Beta-lactamase"/>
    <property type="match status" value="1"/>
</dbReference>
<dbReference type="InterPro" id="IPR012338">
    <property type="entry name" value="Beta-lactam/transpept-like"/>
</dbReference>
<gene>
    <name evidence="2" type="ORF">AVDCRST_MAG03-4010</name>
</gene>
<organism evidence="2">
    <name type="scientific">uncultured Rubrobacteraceae bacterium</name>
    <dbReference type="NCBI Taxonomy" id="349277"/>
    <lineage>
        <taxon>Bacteria</taxon>
        <taxon>Bacillati</taxon>
        <taxon>Actinomycetota</taxon>
        <taxon>Rubrobacteria</taxon>
        <taxon>Rubrobacterales</taxon>
        <taxon>Rubrobacteraceae</taxon>
        <taxon>environmental samples</taxon>
    </lineage>
</organism>
<protein>
    <submittedName>
        <fullName evidence="2">Beta-lactamase class C-like and penicillin binding proteins (PBPs) superfamily</fullName>
    </submittedName>
</protein>
<dbReference type="PANTHER" id="PTHR43283">
    <property type="entry name" value="BETA-LACTAMASE-RELATED"/>
    <property type="match status" value="1"/>
</dbReference>
<reference evidence="2" key="1">
    <citation type="submission" date="2020-02" db="EMBL/GenBank/DDBJ databases">
        <authorList>
            <person name="Meier V. D."/>
        </authorList>
    </citation>
    <scope>NUCLEOTIDE SEQUENCE</scope>
    <source>
        <strain evidence="2">AVDCRST_MAG03</strain>
    </source>
</reference>
<sequence>MAGDDSVRGGVLLVETPGSDFFWQGASGMSDPGTGTGMTPGDQFRSASVGKMFCASAVMMLVEEGEFGLDEAIGQHLPGALVGGLHVLDGRDRGAEITARQLLNHTSGLANYFRLPGFQQMLAEAPDRLWQPSEVIAYVKDQAPPLFEPGGGWHYSDTGYLLLGLIVEHVTGKGLHQIYRERLLEPLGLEGTYMVFREERRPGPVGDEPSHVYLGDLDYTPVRALSADWAGGGLVTTSGDLNRFIRAFAENGVFAKPGTRREMLSWMPTGEGGVYYGLGVRRFMLDELGMRGYGEVWGHSGSSKSFMFYWPEKDTTLCGTLNQDLAEGAWSEALPVAGILPEALREVGQATGA</sequence>
<accession>A0A6J4QLQ1</accession>
<name>A0A6J4QLQ1_9ACTN</name>